<dbReference type="Pfam" id="PF02518">
    <property type="entry name" value="HATPase_c"/>
    <property type="match status" value="1"/>
</dbReference>
<dbReference type="InterPro" id="IPR020568">
    <property type="entry name" value="Ribosomal_Su5_D2-typ_SF"/>
</dbReference>
<evidence type="ECO:0000256" key="15">
    <source>
        <dbReference type="SAM" id="Coils"/>
    </source>
</evidence>
<evidence type="ECO:0000256" key="13">
    <source>
        <dbReference type="PROSITE-ProRule" id="PRU01384"/>
    </source>
</evidence>
<dbReference type="InterPro" id="IPR006171">
    <property type="entry name" value="TOPRIM_dom"/>
</dbReference>
<evidence type="ECO:0000256" key="7">
    <source>
        <dbReference type="ARBA" id="ARBA00022741"/>
    </source>
</evidence>
<dbReference type="InterPro" id="IPR003594">
    <property type="entry name" value="HATPase_dom"/>
</dbReference>
<evidence type="ECO:0000256" key="8">
    <source>
        <dbReference type="ARBA" id="ARBA00022840"/>
    </source>
</evidence>
<dbReference type="SMART" id="SM00387">
    <property type="entry name" value="HATPase_c"/>
    <property type="match status" value="1"/>
</dbReference>
<dbReference type="InterPro" id="IPR002205">
    <property type="entry name" value="Topo_IIA_dom_A"/>
</dbReference>
<dbReference type="GO" id="GO:0005634">
    <property type="term" value="C:nucleus"/>
    <property type="evidence" value="ECO:0007669"/>
    <property type="project" value="TreeGrafter"/>
</dbReference>
<dbReference type="SMART" id="SM00434">
    <property type="entry name" value="TOP4c"/>
    <property type="match status" value="1"/>
</dbReference>
<keyword evidence="9" id="KW-0460">Magnesium</keyword>
<evidence type="ECO:0000256" key="5">
    <source>
        <dbReference type="ARBA" id="ARBA00011080"/>
    </source>
</evidence>
<comment type="subunit">
    <text evidence="14">Homodimer.</text>
</comment>
<evidence type="ECO:0000256" key="10">
    <source>
        <dbReference type="ARBA" id="ARBA00023029"/>
    </source>
</evidence>
<organism evidence="18 19">
    <name type="scientific">Cylindrotheca closterium</name>
    <dbReference type="NCBI Taxonomy" id="2856"/>
    <lineage>
        <taxon>Eukaryota</taxon>
        <taxon>Sar</taxon>
        <taxon>Stramenopiles</taxon>
        <taxon>Ochrophyta</taxon>
        <taxon>Bacillariophyta</taxon>
        <taxon>Bacillariophyceae</taxon>
        <taxon>Bacillariophycidae</taxon>
        <taxon>Bacillariales</taxon>
        <taxon>Bacillariaceae</taxon>
        <taxon>Cylindrotheca</taxon>
    </lineage>
</organism>
<dbReference type="InterPro" id="IPR001241">
    <property type="entry name" value="Topo_IIA"/>
</dbReference>
<keyword evidence="15" id="KW-0175">Coiled coil</keyword>
<dbReference type="InterPro" id="IPR014721">
    <property type="entry name" value="Ribsml_uS5_D2-typ_fold_subgr"/>
</dbReference>
<dbReference type="PROSITE" id="PS50880">
    <property type="entry name" value="TOPRIM"/>
    <property type="match status" value="1"/>
</dbReference>
<dbReference type="CDD" id="cd16930">
    <property type="entry name" value="HATPase_TopII-like"/>
    <property type="match status" value="1"/>
</dbReference>
<dbReference type="FunFam" id="3.30.1490.30:FF:000001">
    <property type="entry name" value="DNA topoisomerase 2"/>
    <property type="match status" value="1"/>
</dbReference>
<dbReference type="AlphaFoldDB" id="A0AAD2FHV4"/>
<evidence type="ECO:0000256" key="4">
    <source>
        <dbReference type="ARBA" id="ARBA00004229"/>
    </source>
</evidence>
<dbReference type="PRINTS" id="PR00418">
    <property type="entry name" value="TPI2FAMILY"/>
</dbReference>
<dbReference type="GO" id="GO:0000712">
    <property type="term" value="P:resolution of meiotic recombination intermediates"/>
    <property type="evidence" value="ECO:0007669"/>
    <property type="project" value="TreeGrafter"/>
</dbReference>
<keyword evidence="7 14" id="KW-0547">Nucleotide-binding</keyword>
<evidence type="ECO:0000259" key="17">
    <source>
        <dbReference type="PROSITE" id="PS52040"/>
    </source>
</evidence>
<protein>
    <recommendedName>
        <fullName evidence="14">DNA topoisomerase 2</fullName>
        <ecNumber evidence="14">5.6.2.2</ecNumber>
    </recommendedName>
</protein>
<evidence type="ECO:0000256" key="2">
    <source>
        <dbReference type="ARBA" id="ARBA00001913"/>
    </source>
</evidence>
<dbReference type="EC" id="5.6.2.2" evidence="14"/>
<dbReference type="FunFam" id="3.40.50.670:FF:000001">
    <property type="entry name" value="DNA topoisomerase 2"/>
    <property type="match status" value="1"/>
</dbReference>
<dbReference type="SUPFAM" id="SSF56719">
    <property type="entry name" value="Type II DNA topoisomerase"/>
    <property type="match status" value="1"/>
</dbReference>
<dbReference type="Pfam" id="PF00521">
    <property type="entry name" value="DNA_topoisoIV"/>
    <property type="match status" value="1"/>
</dbReference>
<keyword evidence="10 13" id="KW-0799">Topoisomerase</keyword>
<gene>
    <name evidence="18" type="ORF">CYCCA115_LOCUS6947</name>
</gene>
<dbReference type="SUPFAM" id="SSF55874">
    <property type="entry name" value="ATPase domain of HSP90 chaperone/DNA topoisomerase II/histidine kinase"/>
    <property type="match status" value="1"/>
</dbReference>
<comment type="cofactor">
    <cofactor evidence="2">
        <name>Ca(2+)</name>
        <dbReference type="ChEBI" id="CHEBI:29108"/>
    </cofactor>
</comment>
<dbReference type="GO" id="GO:0009507">
    <property type="term" value="C:chloroplast"/>
    <property type="evidence" value="ECO:0007669"/>
    <property type="project" value="UniProtKB-SubCell"/>
</dbReference>
<evidence type="ECO:0000256" key="6">
    <source>
        <dbReference type="ARBA" id="ARBA00022723"/>
    </source>
</evidence>
<dbReference type="GO" id="GO:0003677">
    <property type="term" value="F:DNA binding"/>
    <property type="evidence" value="ECO:0007669"/>
    <property type="project" value="UniProtKB-UniRule"/>
</dbReference>
<dbReference type="InterPro" id="IPR031660">
    <property type="entry name" value="TOPRIM_C"/>
</dbReference>
<evidence type="ECO:0000313" key="19">
    <source>
        <dbReference type="Proteomes" id="UP001295423"/>
    </source>
</evidence>
<dbReference type="Gene3D" id="3.30.565.10">
    <property type="entry name" value="Histidine kinase-like ATPase, C-terminal domain"/>
    <property type="match status" value="1"/>
</dbReference>
<feature type="coiled-coil region" evidence="15">
    <location>
        <begin position="1221"/>
        <end position="1248"/>
    </location>
</feature>
<dbReference type="InterPro" id="IPR013757">
    <property type="entry name" value="Topo_IIA_A_a_sf"/>
</dbReference>
<keyword evidence="6" id="KW-0479">Metal-binding</keyword>
<dbReference type="Gene3D" id="3.30.230.10">
    <property type="match status" value="1"/>
</dbReference>
<comment type="catalytic activity">
    <reaction evidence="1 13 14">
        <text>ATP-dependent breakage, passage and rejoining of double-stranded DNA.</text>
        <dbReference type="EC" id="5.6.2.2"/>
    </reaction>
</comment>
<dbReference type="PANTHER" id="PTHR10169:SF38">
    <property type="entry name" value="DNA TOPOISOMERASE 2"/>
    <property type="match status" value="1"/>
</dbReference>
<dbReference type="InterPro" id="IPR013506">
    <property type="entry name" value="Topo_IIA_bsu_dom2"/>
</dbReference>
<dbReference type="InterPro" id="IPR036890">
    <property type="entry name" value="HATPase_C_sf"/>
</dbReference>
<dbReference type="InterPro" id="IPR001154">
    <property type="entry name" value="TopoII_euk"/>
</dbReference>
<dbReference type="EMBL" id="CAKOGP040000890">
    <property type="protein sequence ID" value="CAJ1940248.1"/>
    <property type="molecule type" value="Genomic_DNA"/>
</dbReference>
<keyword evidence="12 13" id="KW-0413">Isomerase</keyword>
<dbReference type="InterPro" id="IPR013758">
    <property type="entry name" value="Topo_IIA_A/C_ab"/>
</dbReference>
<keyword evidence="19" id="KW-1185">Reference proteome</keyword>
<dbReference type="GO" id="GO:0000819">
    <property type="term" value="P:sister chromatid segregation"/>
    <property type="evidence" value="ECO:0007669"/>
    <property type="project" value="TreeGrafter"/>
</dbReference>
<evidence type="ECO:0000256" key="12">
    <source>
        <dbReference type="ARBA" id="ARBA00023235"/>
    </source>
</evidence>
<dbReference type="Proteomes" id="UP001295423">
    <property type="component" value="Unassembled WGS sequence"/>
</dbReference>
<dbReference type="InterPro" id="IPR050634">
    <property type="entry name" value="DNA_Topoisomerase_II"/>
</dbReference>
<feature type="active site" description="O-(5'-phospho-DNA)-tyrosine intermediate" evidence="13">
    <location>
        <position position="900"/>
    </location>
</feature>
<dbReference type="InterPro" id="IPR013760">
    <property type="entry name" value="Topo_IIA-like_dom_sf"/>
</dbReference>
<dbReference type="Gene3D" id="3.30.1360.40">
    <property type="match status" value="1"/>
</dbReference>
<comment type="subcellular location">
    <subcellularLocation>
        <location evidence="4">Plastid</location>
        <location evidence="4">Chloroplast</location>
    </subcellularLocation>
</comment>
<keyword evidence="8 14" id="KW-0067">ATP-binding</keyword>
<dbReference type="GO" id="GO:0046872">
    <property type="term" value="F:metal ion binding"/>
    <property type="evidence" value="ECO:0007669"/>
    <property type="project" value="UniProtKB-KW"/>
</dbReference>
<dbReference type="InterPro" id="IPR018522">
    <property type="entry name" value="TopoIIA_CS"/>
</dbReference>
<sequence length="1265" mass="142750">MLSTLIHCPYMLSHARNSSRRSIYYSIARLAQHSNVTTSQIRLRSDGCKRVNRKTDWHFSGFRSFSSQLVVENEDTEPSLHKSVEEQYSRKTPLEHVLLRPGMYVGPVERSPPSSCWVPSPVPEKYDFSADFRRTSIQENGGHYRMKSREYGLIPALVKIFDEILVNASDNRLRHPKTCNRLDVKIDPGSTTREPRIRIWNNGKGIPIHVHKHEGIYVPEMLFGHLLTGSNFDDNEKRLTGGRHGYGAKLTNIFSKSFSIETLDARRKKSYKQSWYDNMTRASDPEITSLEAPAEDFTCIEFSPDMPRLTGDPSALSIDDQDYVVMCRRVLDVAGCAAGNLQVTLNGQDVSMASFGEYCQMYRSENAPHVLFNKLNGRWEVGIGLSESNSFDSISFVNGMATPRGGTHVNAIVTQVVKKIQDKVTKNDAELSSILIPGLIRRSLFVGCNTLIENPTFDSQMKEHLTSNPSTFGSSWTLSEAFLNRLVKPQEEGGPGIVEEVTRAAQGRQQANLLKHVGAKKSRRQLLSIQKLDDAHSAGSESSLDCTLILTEGDSAKALAVAGLEVIGREHYGVFPLRGKFLNVRHASFDQLSKNAEVKALVAILGLDFDMEYATIEERQSLRYGKVMLMTDQDTDGSHIKGLVINFFRHFWPNLLKPAMDDPSSQPFMSSFVTPLLKATMKGKKEVLSFYSMAEYDAWRSTFDSPEDVKKWKIKYYKGLGTSTPSEAKAYFSDFDRHHRPFHWNSELDGELLDKVFDKDRAADRREWISEEYDATASIDFDELDTSITYEDFVNKEMIHFSHADNIRSIPSSIDGLKPSQRKVLYSCFKRKLRSEMKVAQLSGYCAEHTAYHHGEASLQGTIIGMAQDFVGSNNLNLMVPSGQFGTRLVGGKDAASPRYIFTHLAPVTRSLFPDDDDVLLDYLEDDGQMIEPKFYCPIIPLLLVNGTQGIGTGWSTFIPPHNPMSVVDYIRAKLDNQAKLPLIEPYANGFKGKIERREDGSGYVSYGIVEQLNKKTILVKELPIGVWTDSYKSHLVKMQSKGLIMGLLEDHTTTKVSFKISLKPSQLERMKQTGFEKALKLTTNLPLTNMNAFDADGSMRRFFSPEDIADSYFPTRLSLYEDRKSVLQSQLNHTSALLKNKGRFIELVAKGRIELLGGKTSKEESYAKLKELNFQTSNELEEIRTNNSLRKKRPADDKTFDEDVATPGSEFDYLYKMPLSSLTTEKIAELNRDVAKAETNLKEIQQSEARELWMTDLDKLASHL</sequence>
<dbReference type="FunFam" id="3.90.199.10:FF:000002">
    <property type="entry name" value="DNA topoisomerase 2"/>
    <property type="match status" value="1"/>
</dbReference>
<name>A0AAD2FHV4_9STRA</name>
<dbReference type="PRINTS" id="PR01158">
    <property type="entry name" value="TOPISMRASEII"/>
</dbReference>
<comment type="similarity">
    <text evidence="5 14">Belongs to the type II topoisomerase family.</text>
</comment>
<dbReference type="PROSITE" id="PS00177">
    <property type="entry name" value="TOPOISOMERASE_II"/>
    <property type="match status" value="1"/>
</dbReference>
<dbReference type="Gene3D" id="3.40.50.670">
    <property type="match status" value="1"/>
</dbReference>
<dbReference type="Gene3D" id="3.90.199.10">
    <property type="entry name" value="Topoisomerase II, domain 5"/>
    <property type="match status" value="1"/>
</dbReference>
<dbReference type="Gene3D" id="3.30.1490.30">
    <property type="match status" value="1"/>
</dbReference>
<comment type="cofactor">
    <cofactor evidence="3">
        <name>Mg(2+)</name>
        <dbReference type="ChEBI" id="CHEBI:18420"/>
    </cofactor>
</comment>
<reference evidence="18" key="1">
    <citation type="submission" date="2023-08" db="EMBL/GenBank/DDBJ databases">
        <authorList>
            <person name="Audoor S."/>
            <person name="Bilcke G."/>
        </authorList>
    </citation>
    <scope>NUCLEOTIDE SEQUENCE</scope>
</reference>
<feature type="domain" description="Topo IIA-type catalytic" evidence="17">
    <location>
        <begin position="810"/>
        <end position="1258"/>
    </location>
</feature>
<feature type="domain" description="Toprim" evidence="16">
    <location>
        <begin position="546"/>
        <end position="663"/>
    </location>
</feature>
<dbReference type="PROSITE" id="PS52040">
    <property type="entry name" value="TOPO_IIA"/>
    <property type="match status" value="1"/>
</dbReference>
<evidence type="ECO:0000256" key="3">
    <source>
        <dbReference type="ARBA" id="ARBA00001946"/>
    </source>
</evidence>
<evidence type="ECO:0000256" key="14">
    <source>
        <dbReference type="RuleBase" id="RU362094"/>
    </source>
</evidence>
<dbReference type="InterPro" id="IPR013759">
    <property type="entry name" value="Topo_IIA_B_C"/>
</dbReference>
<dbReference type="Pfam" id="PF00204">
    <property type="entry name" value="DNA_gyraseB"/>
    <property type="match status" value="1"/>
</dbReference>
<dbReference type="Pfam" id="PF16898">
    <property type="entry name" value="TOPRIM_C"/>
    <property type="match status" value="1"/>
</dbReference>
<keyword evidence="11 13" id="KW-0238">DNA-binding</keyword>
<proteinExistence type="inferred from homology"/>
<dbReference type="Pfam" id="PF01751">
    <property type="entry name" value="Toprim"/>
    <property type="match status" value="1"/>
</dbReference>
<dbReference type="GO" id="GO:0005524">
    <property type="term" value="F:ATP binding"/>
    <property type="evidence" value="ECO:0007669"/>
    <property type="project" value="UniProtKB-UniRule"/>
</dbReference>
<evidence type="ECO:0000259" key="16">
    <source>
        <dbReference type="PROSITE" id="PS50880"/>
    </source>
</evidence>
<comment type="caution">
    <text evidence="18">The sequence shown here is derived from an EMBL/GenBank/DDBJ whole genome shotgun (WGS) entry which is preliminary data.</text>
</comment>
<evidence type="ECO:0000256" key="11">
    <source>
        <dbReference type="ARBA" id="ARBA00023125"/>
    </source>
</evidence>
<dbReference type="PANTHER" id="PTHR10169">
    <property type="entry name" value="DNA TOPOISOMERASE/GYRASE"/>
    <property type="match status" value="1"/>
</dbReference>
<dbReference type="GO" id="GO:0006265">
    <property type="term" value="P:DNA topological change"/>
    <property type="evidence" value="ECO:0007669"/>
    <property type="project" value="UniProtKB-UniRule"/>
</dbReference>
<dbReference type="Gene3D" id="1.10.268.10">
    <property type="entry name" value="Topoisomerase, domain 3"/>
    <property type="match status" value="1"/>
</dbReference>
<comment type="function">
    <text evidence="14">Control of topological states of DNA by transient breakage and subsequent rejoining of DNA strands. Topoisomerase II makes double-strand breaks.</text>
</comment>
<evidence type="ECO:0000256" key="9">
    <source>
        <dbReference type="ARBA" id="ARBA00022842"/>
    </source>
</evidence>
<evidence type="ECO:0000256" key="1">
    <source>
        <dbReference type="ARBA" id="ARBA00000185"/>
    </source>
</evidence>
<dbReference type="GO" id="GO:0003918">
    <property type="term" value="F:DNA topoisomerase type II (double strand cut, ATP-hydrolyzing) activity"/>
    <property type="evidence" value="ECO:0007669"/>
    <property type="project" value="UniProtKB-UniRule"/>
</dbReference>
<accession>A0AAD2FHV4</accession>
<dbReference type="SUPFAM" id="SSF54211">
    <property type="entry name" value="Ribosomal protein S5 domain 2-like"/>
    <property type="match status" value="1"/>
</dbReference>
<dbReference type="SMART" id="SM00433">
    <property type="entry name" value="TOP2c"/>
    <property type="match status" value="1"/>
</dbReference>
<evidence type="ECO:0000313" key="18">
    <source>
        <dbReference type="EMBL" id="CAJ1940248.1"/>
    </source>
</evidence>